<evidence type="ECO:0000313" key="2">
    <source>
        <dbReference type="Proteomes" id="UP001162836"/>
    </source>
</evidence>
<proteinExistence type="predicted"/>
<dbReference type="InterPro" id="IPR058930">
    <property type="entry name" value="YwzD"/>
</dbReference>
<dbReference type="EMBL" id="JAJODE010000010">
    <property type="protein sequence ID" value="MCD4838309.1"/>
    <property type="molecule type" value="Genomic_DNA"/>
</dbReference>
<gene>
    <name evidence="1" type="ORF">LRS37_05365</name>
</gene>
<sequence>MVHKQGKTSPAIADFAEIVKKAYEKGRNEAEITVEKLIEELKADLKHLLVRDSQAVVESRL</sequence>
<evidence type="ECO:0000313" key="1">
    <source>
        <dbReference type="EMBL" id="MCD4838309.1"/>
    </source>
</evidence>
<protein>
    <submittedName>
        <fullName evidence="1">Uncharacterized protein</fullName>
    </submittedName>
</protein>
<keyword evidence="2" id="KW-1185">Reference proteome</keyword>
<organism evidence="1 2">
    <name type="scientific">Neobacillus sedimentimangrovi</name>
    <dbReference type="NCBI Taxonomy" id="2699460"/>
    <lineage>
        <taxon>Bacteria</taxon>
        <taxon>Bacillati</taxon>
        <taxon>Bacillota</taxon>
        <taxon>Bacilli</taxon>
        <taxon>Bacillales</taxon>
        <taxon>Bacillaceae</taxon>
        <taxon>Neobacillus</taxon>
    </lineage>
</organism>
<dbReference type="Pfam" id="PF26162">
    <property type="entry name" value="YwzD"/>
    <property type="match status" value="1"/>
</dbReference>
<dbReference type="Proteomes" id="UP001162836">
    <property type="component" value="Unassembled WGS sequence"/>
</dbReference>
<comment type="caution">
    <text evidence="1">The sequence shown here is derived from an EMBL/GenBank/DDBJ whole genome shotgun (WGS) entry which is preliminary data.</text>
</comment>
<accession>A0ABS8QGE9</accession>
<dbReference type="RefSeq" id="WP_231314484.1">
    <property type="nucleotide sequence ID" value="NZ_JAJODE010000010.1"/>
</dbReference>
<name>A0ABS8QGE9_9BACI</name>
<reference evidence="1 2" key="1">
    <citation type="journal article" date="2023" name="Antonie Van Leeuwenhoek">
        <title>Unveiling the genomic potential of a novel thermostable glycoside hydrolases producing Neobacillus sedimentimangrovi UE25.</title>
        <authorList>
            <person name="Ejaz U."/>
            <person name="Saleem F."/>
            <person name="Rashid R."/>
            <person name="Hasan K.A."/>
            <person name="Syed M.N."/>
            <person name="Sohail M."/>
        </authorList>
    </citation>
    <scope>NUCLEOTIDE SEQUENCE [LARGE SCALE GENOMIC DNA]</scope>
    <source>
        <strain evidence="1 2">UE25</strain>
    </source>
</reference>